<evidence type="ECO:0000313" key="4">
    <source>
        <dbReference type="Proteomes" id="UP001472677"/>
    </source>
</evidence>
<feature type="domain" description="Histone deacetylase interacting" evidence="2">
    <location>
        <begin position="122"/>
        <end position="204"/>
    </location>
</feature>
<dbReference type="InterPro" id="IPR039774">
    <property type="entry name" value="Sin3-like"/>
</dbReference>
<gene>
    <name evidence="3" type="ORF">V6N12_037898</name>
</gene>
<reference evidence="3 4" key="1">
    <citation type="journal article" date="2024" name="G3 (Bethesda)">
        <title>Genome assembly of Hibiscus sabdariffa L. provides insights into metabolisms of medicinal natural products.</title>
        <authorList>
            <person name="Kim T."/>
        </authorList>
    </citation>
    <scope>NUCLEOTIDE SEQUENCE [LARGE SCALE GENOMIC DNA]</scope>
    <source>
        <strain evidence="3">TK-2024</strain>
        <tissue evidence="3">Old leaves</tissue>
    </source>
</reference>
<dbReference type="Pfam" id="PF08295">
    <property type="entry name" value="Sin3_corepress"/>
    <property type="match status" value="1"/>
</dbReference>
<protein>
    <recommendedName>
        <fullName evidence="2">Histone deacetylase interacting domain-containing protein</fullName>
    </recommendedName>
</protein>
<organism evidence="3 4">
    <name type="scientific">Hibiscus sabdariffa</name>
    <name type="common">roselle</name>
    <dbReference type="NCBI Taxonomy" id="183260"/>
    <lineage>
        <taxon>Eukaryota</taxon>
        <taxon>Viridiplantae</taxon>
        <taxon>Streptophyta</taxon>
        <taxon>Embryophyta</taxon>
        <taxon>Tracheophyta</taxon>
        <taxon>Spermatophyta</taxon>
        <taxon>Magnoliopsida</taxon>
        <taxon>eudicotyledons</taxon>
        <taxon>Gunneridae</taxon>
        <taxon>Pentapetalae</taxon>
        <taxon>rosids</taxon>
        <taxon>malvids</taxon>
        <taxon>Malvales</taxon>
        <taxon>Malvaceae</taxon>
        <taxon>Malvoideae</taxon>
        <taxon>Hibiscus</taxon>
    </lineage>
</organism>
<keyword evidence="4" id="KW-1185">Reference proteome</keyword>
<comment type="caution">
    <text evidence="3">The sequence shown here is derived from an EMBL/GenBank/DDBJ whole genome shotgun (WGS) entry which is preliminary data.</text>
</comment>
<proteinExistence type="predicted"/>
<keyword evidence="1" id="KW-0678">Repressor</keyword>
<dbReference type="Proteomes" id="UP001472677">
    <property type="component" value="Unassembled WGS sequence"/>
</dbReference>
<dbReference type="PANTHER" id="PTHR12346">
    <property type="entry name" value="SIN3B-RELATED"/>
    <property type="match status" value="1"/>
</dbReference>
<dbReference type="EMBL" id="JBBPBM010000224">
    <property type="protein sequence ID" value="KAK8500038.1"/>
    <property type="molecule type" value="Genomic_DNA"/>
</dbReference>
<sequence>MSSKRSSRKRKSPASFETIVGYNKLIKPSFCSVQKITPTNQALSFCEKVIKETSSEDYLTLLRCLHDYGTGNMTMVDLKIMIADYFPSFMDDFIRVLEFYDGEKDDLGKKKAEEEDEDGLLTESYRFLPKEVAGIHSSGTTELEKQVLNSICYCERSSSSGGLRSMSPAEEKMNEREDKLYIIDMWKAWMRSTKENATNLDRAIRDGVIQNPKAEHVDTHFPAYNIKFIAKLYGKDGRSMVDRLRDDPRAFLPILIKRLDMMEFETLPHWTLD</sequence>
<dbReference type="InterPro" id="IPR013194">
    <property type="entry name" value="HDAC_interact_dom"/>
</dbReference>
<accession>A0ABR2B027</accession>
<evidence type="ECO:0000259" key="2">
    <source>
        <dbReference type="Pfam" id="PF08295"/>
    </source>
</evidence>
<evidence type="ECO:0000313" key="3">
    <source>
        <dbReference type="EMBL" id="KAK8500038.1"/>
    </source>
</evidence>
<evidence type="ECO:0000256" key="1">
    <source>
        <dbReference type="ARBA" id="ARBA00022491"/>
    </source>
</evidence>
<dbReference type="PANTHER" id="PTHR12346:SF0">
    <property type="entry name" value="SIN3A, ISOFORM G"/>
    <property type="match status" value="1"/>
</dbReference>
<name>A0ABR2B027_9ROSI</name>